<sequence>MGRMAGELMKGWLEVVEYNVKPPDYGISIGTVGILSCSMEEHYPQRQSIHGEANVVEYSKENVVDDDLNEWGRKSYYLASVGLQGRQEEVLRLGENRVAQQIRKDQDKLVIGKYRVLASFWI</sequence>
<name>A0AAV1A0Y4_VICFA</name>
<keyword evidence="2" id="KW-1185">Reference proteome</keyword>
<accession>A0AAV1A0Y4</accession>
<gene>
    <name evidence="1" type="ORF">VFH_III113320</name>
</gene>
<dbReference type="Proteomes" id="UP001157006">
    <property type="component" value="Chromosome 3"/>
</dbReference>
<dbReference type="EMBL" id="OX451738">
    <property type="protein sequence ID" value="CAI8604036.1"/>
    <property type="molecule type" value="Genomic_DNA"/>
</dbReference>
<proteinExistence type="predicted"/>
<reference evidence="1 2" key="1">
    <citation type="submission" date="2023-01" db="EMBL/GenBank/DDBJ databases">
        <authorList>
            <person name="Kreplak J."/>
        </authorList>
    </citation>
    <scope>NUCLEOTIDE SEQUENCE [LARGE SCALE GENOMIC DNA]</scope>
</reference>
<dbReference type="AlphaFoldDB" id="A0AAV1A0Y4"/>
<evidence type="ECO:0000313" key="1">
    <source>
        <dbReference type="EMBL" id="CAI8604036.1"/>
    </source>
</evidence>
<organism evidence="1 2">
    <name type="scientific">Vicia faba</name>
    <name type="common">Broad bean</name>
    <name type="synonym">Faba vulgaris</name>
    <dbReference type="NCBI Taxonomy" id="3906"/>
    <lineage>
        <taxon>Eukaryota</taxon>
        <taxon>Viridiplantae</taxon>
        <taxon>Streptophyta</taxon>
        <taxon>Embryophyta</taxon>
        <taxon>Tracheophyta</taxon>
        <taxon>Spermatophyta</taxon>
        <taxon>Magnoliopsida</taxon>
        <taxon>eudicotyledons</taxon>
        <taxon>Gunneridae</taxon>
        <taxon>Pentapetalae</taxon>
        <taxon>rosids</taxon>
        <taxon>fabids</taxon>
        <taxon>Fabales</taxon>
        <taxon>Fabaceae</taxon>
        <taxon>Papilionoideae</taxon>
        <taxon>50 kb inversion clade</taxon>
        <taxon>NPAAA clade</taxon>
        <taxon>Hologalegina</taxon>
        <taxon>IRL clade</taxon>
        <taxon>Fabeae</taxon>
        <taxon>Vicia</taxon>
    </lineage>
</organism>
<protein>
    <submittedName>
        <fullName evidence="1">Uncharacterized protein</fullName>
    </submittedName>
</protein>
<evidence type="ECO:0000313" key="2">
    <source>
        <dbReference type="Proteomes" id="UP001157006"/>
    </source>
</evidence>